<keyword evidence="3" id="KW-1185">Reference proteome</keyword>
<dbReference type="EnsemblPlants" id="OB09G20080.1">
    <property type="protein sequence ID" value="OB09G20080.1"/>
    <property type="gene ID" value="OB09G20080"/>
</dbReference>
<dbReference type="AlphaFoldDB" id="J3MYC9"/>
<evidence type="ECO:0000313" key="3">
    <source>
        <dbReference type="Proteomes" id="UP000006038"/>
    </source>
</evidence>
<dbReference type="HOGENOM" id="CLU_1312993_0_0_1"/>
<name>J3MYC9_ORYBR</name>
<dbReference type="Gramene" id="OB09G20080.1">
    <property type="protein sequence ID" value="OB09G20080.1"/>
    <property type="gene ID" value="OB09G20080"/>
</dbReference>
<evidence type="ECO:0000313" key="2">
    <source>
        <dbReference type="EnsemblPlants" id="OB09G20080.1"/>
    </source>
</evidence>
<dbReference type="Proteomes" id="UP000006038">
    <property type="component" value="Chromosome 9"/>
</dbReference>
<feature type="region of interest" description="Disordered" evidence="1">
    <location>
        <begin position="1"/>
        <end position="41"/>
    </location>
</feature>
<organism evidence="2">
    <name type="scientific">Oryza brachyantha</name>
    <name type="common">malo sina</name>
    <dbReference type="NCBI Taxonomy" id="4533"/>
    <lineage>
        <taxon>Eukaryota</taxon>
        <taxon>Viridiplantae</taxon>
        <taxon>Streptophyta</taxon>
        <taxon>Embryophyta</taxon>
        <taxon>Tracheophyta</taxon>
        <taxon>Spermatophyta</taxon>
        <taxon>Magnoliopsida</taxon>
        <taxon>Liliopsida</taxon>
        <taxon>Poales</taxon>
        <taxon>Poaceae</taxon>
        <taxon>BOP clade</taxon>
        <taxon>Oryzoideae</taxon>
        <taxon>Oryzeae</taxon>
        <taxon>Oryzinae</taxon>
        <taxon>Oryza</taxon>
    </lineage>
</organism>
<proteinExistence type="predicted"/>
<accession>J3MYC9</accession>
<reference evidence="2" key="1">
    <citation type="journal article" date="2013" name="Nat. Commun.">
        <title>Whole-genome sequencing of Oryza brachyantha reveals mechanisms underlying Oryza genome evolution.</title>
        <authorList>
            <person name="Chen J."/>
            <person name="Huang Q."/>
            <person name="Gao D."/>
            <person name="Wang J."/>
            <person name="Lang Y."/>
            <person name="Liu T."/>
            <person name="Li B."/>
            <person name="Bai Z."/>
            <person name="Luis Goicoechea J."/>
            <person name="Liang C."/>
            <person name="Chen C."/>
            <person name="Zhang W."/>
            <person name="Sun S."/>
            <person name="Liao Y."/>
            <person name="Zhang X."/>
            <person name="Yang L."/>
            <person name="Song C."/>
            <person name="Wang M."/>
            <person name="Shi J."/>
            <person name="Liu G."/>
            <person name="Liu J."/>
            <person name="Zhou H."/>
            <person name="Zhou W."/>
            <person name="Yu Q."/>
            <person name="An N."/>
            <person name="Chen Y."/>
            <person name="Cai Q."/>
            <person name="Wang B."/>
            <person name="Liu B."/>
            <person name="Min J."/>
            <person name="Huang Y."/>
            <person name="Wu H."/>
            <person name="Li Z."/>
            <person name="Zhang Y."/>
            <person name="Yin Y."/>
            <person name="Song W."/>
            <person name="Jiang J."/>
            <person name="Jackson S.A."/>
            <person name="Wing R.A."/>
            <person name="Wang J."/>
            <person name="Chen M."/>
        </authorList>
    </citation>
    <scope>NUCLEOTIDE SEQUENCE [LARGE SCALE GENOMIC DNA]</scope>
    <source>
        <strain evidence="2">cv. IRGC 101232</strain>
    </source>
</reference>
<evidence type="ECO:0000256" key="1">
    <source>
        <dbReference type="SAM" id="MobiDB-lite"/>
    </source>
</evidence>
<reference evidence="2" key="2">
    <citation type="submission" date="2013-04" db="UniProtKB">
        <authorList>
            <consortium name="EnsemblPlants"/>
        </authorList>
    </citation>
    <scope>IDENTIFICATION</scope>
</reference>
<sequence length="239" mass="25095">MNSHNTLISEQLSSRTPAAGSKRTSSSSEVHQDRRLGRRHHIRLHRRRRAIGDAAVTPYLPLPGVLLLPHLDHPLDEGTEEGVLVLTELPHGKPCPGVVGEERLVGVEEPAEADEVLEVLVVEDERGGVHASGDVLVAAAGAERVERAAVGGVHVGIGSAGAGLVVEAEDDGEAAGFADGVRAGERDEVGDGEVVAGEEFDQCTGVGAWARHDSVRVLLARRQAVLAPEPHVPEGPTCL</sequence>
<feature type="compositionally biased region" description="Polar residues" evidence="1">
    <location>
        <begin position="1"/>
        <end position="29"/>
    </location>
</feature>
<protein>
    <submittedName>
        <fullName evidence="2">Uncharacterized protein</fullName>
    </submittedName>
</protein>